<comment type="similarity">
    <text evidence="1">Belongs to the sulfatase family.</text>
</comment>
<dbReference type="OrthoDB" id="9762324at2"/>
<evidence type="ECO:0000313" key="6">
    <source>
        <dbReference type="Proteomes" id="UP000317093"/>
    </source>
</evidence>
<name>A0A518AZG8_9BACT</name>
<evidence type="ECO:0000256" key="3">
    <source>
        <dbReference type="SAM" id="SignalP"/>
    </source>
</evidence>
<dbReference type="KEGG" id="knv:Pan216_09840"/>
<protein>
    <submittedName>
        <fullName evidence="5">Sulfatase</fullName>
    </submittedName>
</protein>
<sequence length="507" mass="56864" precursor="true">MLRRLAVIVLFFGVSGWAHAADRPNILLAISDDQSYPHASAYGDPVVKTPAFDRVAREGVLFTTCIAPSPGCSPSRAALLTGRYPWQIEHAGTHASSFPTKYVVFPELLESSGYFVGYTGKGWGPGNFKVSGRDRNPAGPAFNQKRSKPARKGISSVDYASNFDAFLRKRDKNQPFFFWYGCQEPHRAYEKGAGISEGKDPAKVRVPGFLPDRPEVRSDILDYYVEIEWFDQHLQRMLDALDKAGELDNTLVIVTSDNGMPFPRAKANVYEYGIHMPLAIAWKDKIPAGRTIDDPVSFVDITATILAAADVGPPKKFPMVGKSLLPMLESHKEGTVEPDREVVFSGRERHSSSRYDNLGYSQRALRSKDYLYIRNFTPERWPAGDPQKYEKDGKLGPVDGGYHDIDACPTFTFMKEHRNDPEIARYFELAVAKRPPEELFDIRTDPECLHNLAGNPADAATLKKLRQQMTDYLTKNDDPRVGPNGDIFETYKRYSPIRTFPGPEGKE</sequence>
<evidence type="ECO:0000256" key="2">
    <source>
        <dbReference type="ARBA" id="ARBA00022801"/>
    </source>
</evidence>
<keyword evidence="2" id="KW-0378">Hydrolase</keyword>
<dbReference type="InterPro" id="IPR000917">
    <property type="entry name" value="Sulfatase_N"/>
</dbReference>
<evidence type="ECO:0000313" key="5">
    <source>
        <dbReference type="EMBL" id="QDU60147.1"/>
    </source>
</evidence>
<dbReference type="Gene3D" id="3.40.720.10">
    <property type="entry name" value="Alkaline Phosphatase, subunit A"/>
    <property type="match status" value="1"/>
</dbReference>
<accession>A0A518AZG8</accession>
<dbReference type="SUPFAM" id="SSF53649">
    <property type="entry name" value="Alkaline phosphatase-like"/>
    <property type="match status" value="1"/>
</dbReference>
<reference evidence="5 6" key="1">
    <citation type="submission" date="2019-02" db="EMBL/GenBank/DDBJ databases">
        <title>Deep-cultivation of Planctomycetes and their phenomic and genomic characterization uncovers novel biology.</title>
        <authorList>
            <person name="Wiegand S."/>
            <person name="Jogler M."/>
            <person name="Boedeker C."/>
            <person name="Pinto D."/>
            <person name="Vollmers J."/>
            <person name="Rivas-Marin E."/>
            <person name="Kohn T."/>
            <person name="Peeters S.H."/>
            <person name="Heuer A."/>
            <person name="Rast P."/>
            <person name="Oberbeckmann S."/>
            <person name="Bunk B."/>
            <person name="Jeske O."/>
            <person name="Meyerdierks A."/>
            <person name="Storesund J.E."/>
            <person name="Kallscheuer N."/>
            <person name="Luecker S."/>
            <person name="Lage O.M."/>
            <person name="Pohl T."/>
            <person name="Merkel B.J."/>
            <person name="Hornburger P."/>
            <person name="Mueller R.-W."/>
            <person name="Bruemmer F."/>
            <person name="Labrenz M."/>
            <person name="Spormann A.M."/>
            <person name="Op den Camp H."/>
            <person name="Overmann J."/>
            <person name="Amann R."/>
            <person name="Jetten M.S.M."/>
            <person name="Mascher T."/>
            <person name="Medema M.H."/>
            <person name="Devos D.P."/>
            <person name="Kaster A.-K."/>
            <person name="Ovreas L."/>
            <person name="Rohde M."/>
            <person name="Galperin M.Y."/>
            <person name="Jogler C."/>
        </authorList>
    </citation>
    <scope>NUCLEOTIDE SEQUENCE [LARGE SCALE GENOMIC DNA]</scope>
    <source>
        <strain evidence="5 6">Pan216</strain>
    </source>
</reference>
<keyword evidence="6" id="KW-1185">Reference proteome</keyword>
<dbReference type="AlphaFoldDB" id="A0A518AZG8"/>
<feature type="signal peptide" evidence="3">
    <location>
        <begin position="1"/>
        <end position="20"/>
    </location>
</feature>
<evidence type="ECO:0000259" key="4">
    <source>
        <dbReference type="Pfam" id="PF00884"/>
    </source>
</evidence>
<organism evidence="5 6">
    <name type="scientific">Kolteria novifilia</name>
    <dbReference type="NCBI Taxonomy" id="2527975"/>
    <lineage>
        <taxon>Bacteria</taxon>
        <taxon>Pseudomonadati</taxon>
        <taxon>Planctomycetota</taxon>
        <taxon>Planctomycetia</taxon>
        <taxon>Kolteriales</taxon>
        <taxon>Kolteriaceae</taxon>
        <taxon>Kolteria</taxon>
    </lineage>
</organism>
<dbReference type="InterPro" id="IPR017850">
    <property type="entry name" value="Alkaline_phosphatase_core_sf"/>
</dbReference>
<evidence type="ECO:0000256" key="1">
    <source>
        <dbReference type="ARBA" id="ARBA00008779"/>
    </source>
</evidence>
<dbReference type="PANTHER" id="PTHR42693:SF53">
    <property type="entry name" value="ENDO-4-O-SULFATASE"/>
    <property type="match status" value="1"/>
</dbReference>
<dbReference type="EMBL" id="CP036279">
    <property type="protein sequence ID" value="QDU60147.1"/>
    <property type="molecule type" value="Genomic_DNA"/>
</dbReference>
<gene>
    <name evidence="5" type="ORF">Pan216_09840</name>
</gene>
<dbReference type="InterPro" id="IPR050738">
    <property type="entry name" value="Sulfatase"/>
</dbReference>
<dbReference type="GO" id="GO:0004065">
    <property type="term" value="F:arylsulfatase activity"/>
    <property type="evidence" value="ECO:0007669"/>
    <property type="project" value="TreeGrafter"/>
</dbReference>
<keyword evidence="3" id="KW-0732">Signal</keyword>
<dbReference type="Proteomes" id="UP000317093">
    <property type="component" value="Chromosome"/>
</dbReference>
<proteinExistence type="inferred from homology"/>
<dbReference type="RefSeq" id="WP_145255534.1">
    <property type="nucleotide sequence ID" value="NZ_CP036279.1"/>
</dbReference>
<feature type="chain" id="PRO_5022103667" evidence="3">
    <location>
        <begin position="21"/>
        <end position="507"/>
    </location>
</feature>
<dbReference type="CDD" id="cd16027">
    <property type="entry name" value="SGSH"/>
    <property type="match status" value="1"/>
</dbReference>
<feature type="domain" description="Sulfatase N-terminal" evidence="4">
    <location>
        <begin position="24"/>
        <end position="311"/>
    </location>
</feature>
<dbReference type="Pfam" id="PF00884">
    <property type="entry name" value="Sulfatase"/>
    <property type="match status" value="1"/>
</dbReference>
<dbReference type="PANTHER" id="PTHR42693">
    <property type="entry name" value="ARYLSULFATASE FAMILY MEMBER"/>
    <property type="match status" value="1"/>
</dbReference>